<name>A0ABR7D692_9BACT</name>
<dbReference type="InterPro" id="IPR043519">
    <property type="entry name" value="NT_sf"/>
</dbReference>
<protein>
    <recommendedName>
        <fullName evidence="1">DUF6036 domain-containing protein</fullName>
    </recommendedName>
</protein>
<comment type="caution">
    <text evidence="2">The sequence shown here is derived from an EMBL/GenBank/DDBJ whole genome shotgun (WGS) entry which is preliminary data.</text>
</comment>
<organism evidence="2 3">
    <name type="scientific">Butyricimonas hominis</name>
    <dbReference type="NCBI Taxonomy" id="2763032"/>
    <lineage>
        <taxon>Bacteria</taxon>
        <taxon>Pseudomonadati</taxon>
        <taxon>Bacteroidota</taxon>
        <taxon>Bacteroidia</taxon>
        <taxon>Bacteroidales</taxon>
        <taxon>Odoribacteraceae</taxon>
        <taxon>Butyricimonas</taxon>
    </lineage>
</organism>
<dbReference type="RefSeq" id="WP_186978474.1">
    <property type="nucleotide sequence ID" value="NZ_JACOOH010000010.1"/>
</dbReference>
<accession>A0ABR7D692</accession>
<evidence type="ECO:0000313" key="3">
    <source>
        <dbReference type="Proteomes" id="UP000646484"/>
    </source>
</evidence>
<reference evidence="2 3" key="1">
    <citation type="submission" date="2020-08" db="EMBL/GenBank/DDBJ databases">
        <title>Genome public.</title>
        <authorList>
            <person name="Liu C."/>
            <person name="Sun Q."/>
        </authorList>
    </citation>
    <scope>NUCLEOTIDE SEQUENCE [LARGE SCALE GENOMIC DNA]</scope>
    <source>
        <strain evidence="2 3">NSJ-56</strain>
    </source>
</reference>
<keyword evidence="3" id="KW-1185">Reference proteome</keyword>
<dbReference type="Proteomes" id="UP000646484">
    <property type="component" value="Unassembled WGS sequence"/>
</dbReference>
<evidence type="ECO:0000259" key="1">
    <source>
        <dbReference type="Pfam" id="PF19502"/>
    </source>
</evidence>
<gene>
    <name evidence="2" type="ORF">H8S64_20155</name>
</gene>
<dbReference type="Gene3D" id="3.30.460.40">
    <property type="match status" value="1"/>
</dbReference>
<dbReference type="Pfam" id="PF19502">
    <property type="entry name" value="DUF6036"/>
    <property type="match status" value="1"/>
</dbReference>
<dbReference type="InterPro" id="IPR045792">
    <property type="entry name" value="DUF6036"/>
</dbReference>
<dbReference type="SUPFAM" id="SSF81301">
    <property type="entry name" value="Nucleotidyltransferase"/>
    <property type="match status" value="1"/>
</dbReference>
<evidence type="ECO:0000313" key="2">
    <source>
        <dbReference type="EMBL" id="MBC5623414.1"/>
    </source>
</evidence>
<proteinExistence type="predicted"/>
<feature type="domain" description="DUF6036" evidence="1">
    <location>
        <begin position="17"/>
        <end position="151"/>
    </location>
</feature>
<dbReference type="EMBL" id="JACOOH010000010">
    <property type="protein sequence ID" value="MBC5623414.1"/>
    <property type="molecule type" value="Genomic_DNA"/>
</dbReference>
<sequence length="161" mass="18608">MNPNFEEDVWMFIALAQKYRVKMLMVGGGAVNFYGYQRHSADVDFWIDTTPVNLIALKDALNELGYEFDDFPQEVKTGQQNISIKISPIIDIELITSFNPGRSFDECYKQRYTATNEIDGKKISYEVIAFNDLINSKIKAGRPKDLYDIIELRKIQENNNH</sequence>